<gene>
    <name evidence="3 6" type="primary">rsgA</name>
    <name evidence="6" type="ORF">DEM34_05120</name>
</gene>
<feature type="binding site" evidence="3">
    <location>
        <position position="262"/>
    </location>
    <ligand>
        <name>Zn(2+)</name>
        <dbReference type="ChEBI" id="CHEBI:29105"/>
    </ligand>
</feature>
<feature type="binding site" evidence="3">
    <location>
        <position position="264"/>
    </location>
    <ligand>
        <name>Zn(2+)</name>
        <dbReference type="ChEBI" id="CHEBI:29105"/>
    </ligand>
</feature>
<dbReference type="AlphaFoldDB" id="A0A2U2N5M8"/>
<comment type="subcellular location">
    <subcellularLocation>
        <location evidence="3">Cytoplasm</location>
    </subcellularLocation>
</comment>
<dbReference type="PANTHER" id="PTHR32120">
    <property type="entry name" value="SMALL RIBOSOMAL SUBUNIT BIOGENESIS GTPASE RSGA"/>
    <property type="match status" value="1"/>
</dbReference>
<keyword evidence="3" id="KW-0479">Metal-binding</keyword>
<dbReference type="GO" id="GO:0019843">
    <property type="term" value="F:rRNA binding"/>
    <property type="evidence" value="ECO:0007669"/>
    <property type="project" value="UniProtKB-KW"/>
</dbReference>
<feature type="domain" description="CP-type G" evidence="5">
    <location>
        <begin position="70"/>
        <end position="233"/>
    </location>
</feature>
<feature type="binding site" evidence="3">
    <location>
        <begin position="121"/>
        <end position="124"/>
    </location>
    <ligand>
        <name>GTP</name>
        <dbReference type="ChEBI" id="CHEBI:37565"/>
    </ligand>
</feature>
<dbReference type="InterPro" id="IPR004881">
    <property type="entry name" value="Ribosome_biogen_GTPase_RsgA"/>
</dbReference>
<comment type="cofactor">
    <cofactor evidence="3">
        <name>Zn(2+)</name>
        <dbReference type="ChEBI" id="CHEBI:29105"/>
    </cofactor>
    <text evidence="3">Binds 1 zinc ion per subunit.</text>
</comment>
<dbReference type="InterPro" id="IPR010914">
    <property type="entry name" value="RsgA_GTPase_dom"/>
</dbReference>
<keyword evidence="3" id="KW-0378">Hydrolase</keyword>
<evidence type="ECO:0000313" key="7">
    <source>
        <dbReference type="Proteomes" id="UP000245474"/>
    </source>
</evidence>
<feature type="binding site" evidence="3">
    <location>
        <position position="270"/>
    </location>
    <ligand>
        <name>Zn(2+)</name>
        <dbReference type="ChEBI" id="CHEBI:29105"/>
    </ligand>
</feature>
<feature type="binding site" evidence="3">
    <location>
        <position position="257"/>
    </location>
    <ligand>
        <name>Zn(2+)</name>
        <dbReference type="ChEBI" id="CHEBI:29105"/>
    </ligand>
</feature>
<accession>A0A2U2N5M8</accession>
<dbReference type="PROSITE" id="PS00675">
    <property type="entry name" value="SIGMA54_INTERACT_1"/>
    <property type="match status" value="1"/>
</dbReference>
<dbReference type="OrthoDB" id="9809485at2"/>
<evidence type="ECO:0000256" key="3">
    <source>
        <dbReference type="HAMAP-Rule" id="MF_01820"/>
    </source>
</evidence>
<dbReference type="Gene3D" id="1.10.40.50">
    <property type="entry name" value="Probable gtpase engc, domain 3"/>
    <property type="match status" value="1"/>
</dbReference>
<dbReference type="EC" id="3.6.1.-" evidence="3"/>
<dbReference type="EMBL" id="QFFI01000006">
    <property type="protein sequence ID" value="PWG64269.1"/>
    <property type="molecule type" value="Genomic_DNA"/>
</dbReference>
<evidence type="ECO:0000259" key="4">
    <source>
        <dbReference type="PROSITE" id="PS50936"/>
    </source>
</evidence>
<dbReference type="SUPFAM" id="SSF52540">
    <property type="entry name" value="P-loop containing nucleoside triphosphate hydrolases"/>
    <property type="match status" value="1"/>
</dbReference>
<dbReference type="GO" id="GO:0005525">
    <property type="term" value="F:GTP binding"/>
    <property type="evidence" value="ECO:0007669"/>
    <property type="project" value="UniProtKB-UniRule"/>
</dbReference>
<dbReference type="GO" id="GO:0046872">
    <property type="term" value="F:metal ion binding"/>
    <property type="evidence" value="ECO:0007669"/>
    <property type="project" value="UniProtKB-KW"/>
</dbReference>
<keyword evidence="2 3" id="KW-0342">GTP-binding</keyword>
<dbReference type="GO" id="GO:0042274">
    <property type="term" value="P:ribosomal small subunit biogenesis"/>
    <property type="evidence" value="ECO:0007669"/>
    <property type="project" value="UniProtKB-UniRule"/>
</dbReference>
<feature type="binding site" evidence="3">
    <location>
        <begin position="175"/>
        <end position="183"/>
    </location>
    <ligand>
        <name>GTP</name>
        <dbReference type="ChEBI" id="CHEBI:37565"/>
    </ligand>
</feature>
<dbReference type="InterPro" id="IPR030378">
    <property type="entry name" value="G_CP_dom"/>
</dbReference>
<keyword evidence="7" id="KW-1185">Reference proteome</keyword>
<dbReference type="RefSeq" id="WP_109676944.1">
    <property type="nucleotide sequence ID" value="NZ_CP086615.1"/>
</dbReference>
<dbReference type="GO" id="GO:0003924">
    <property type="term" value="F:GTPase activity"/>
    <property type="evidence" value="ECO:0007669"/>
    <property type="project" value="UniProtKB-UniRule"/>
</dbReference>
<keyword evidence="3" id="KW-0699">rRNA-binding</keyword>
<feature type="domain" description="EngC GTPase" evidence="4">
    <location>
        <begin position="82"/>
        <end position="231"/>
    </location>
</feature>
<reference evidence="6 7" key="1">
    <citation type="submission" date="2018-05" db="EMBL/GenBank/DDBJ databases">
        <title>Spiribacter halobius sp. nov., a moderately halophilic bacterium isolated from marine solar saltern.</title>
        <authorList>
            <person name="Zheng W.-S."/>
            <person name="Lu D.-C."/>
            <person name="Du Z.-J."/>
        </authorList>
    </citation>
    <scope>NUCLEOTIDE SEQUENCE [LARGE SCALE GENOMIC DNA]</scope>
    <source>
        <strain evidence="6 7">E85</strain>
    </source>
</reference>
<keyword evidence="3" id="KW-0690">Ribosome biogenesis</keyword>
<dbReference type="InterPro" id="IPR025662">
    <property type="entry name" value="Sigma_54_int_dom_ATP-bd_1"/>
</dbReference>
<comment type="caution">
    <text evidence="6">The sequence shown here is derived from an EMBL/GenBank/DDBJ whole genome shotgun (WGS) entry which is preliminary data.</text>
</comment>
<dbReference type="Gene3D" id="3.40.50.300">
    <property type="entry name" value="P-loop containing nucleotide triphosphate hydrolases"/>
    <property type="match status" value="1"/>
</dbReference>
<dbReference type="InterPro" id="IPR012340">
    <property type="entry name" value="NA-bd_OB-fold"/>
</dbReference>
<evidence type="ECO:0000256" key="1">
    <source>
        <dbReference type="ARBA" id="ARBA00022741"/>
    </source>
</evidence>
<dbReference type="Gene3D" id="2.40.50.140">
    <property type="entry name" value="Nucleic acid-binding proteins"/>
    <property type="match status" value="1"/>
</dbReference>
<comment type="subunit">
    <text evidence="3">Monomer. Associates with 30S ribosomal subunit, binds 16S rRNA.</text>
</comment>
<organism evidence="6 7">
    <name type="scientific">Sediminicurvatus halobius</name>
    <dbReference type="NCBI Taxonomy" id="2182432"/>
    <lineage>
        <taxon>Bacteria</taxon>
        <taxon>Pseudomonadati</taxon>
        <taxon>Pseudomonadota</taxon>
        <taxon>Gammaproteobacteria</taxon>
        <taxon>Chromatiales</taxon>
        <taxon>Ectothiorhodospiraceae</taxon>
        <taxon>Sediminicurvatus</taxon>
    </lineage>
</organism>
<evidence type="ECO:0000256" key="2">
    <source>
        <dbReference type="ARBA" id="ARBA00023134"/>
    </source>
</evidence>
<dbReference type="CDD" id="cd01854">
    <property type="entry name" value="YjeQ_EngC"/>
    <property type="match status" value="1"/>
</dbReference>
<keyword evidence="3" id="KW-0694">RNA-binding</keyword>
<dbReference type="PANTHER" id="PTHR32120:SF11">
    <property type="entry name" value="SMALL RIBOSOMAL SUBUNIT BIOGENESIS GTPASE RSGA 1, MITOCHONDRIAL-RELATED"/>
    <property type="match status" value="1"/>
</dbReference>
<dbReference type="HAMAP" id="MF_01820">
    <property type="entry name" value="GTPase_RsgA"/>
    <property type="match status" value="1"/>
</dbReference>
<comment type="similarity">
    <text evidence="3">Belongs to the TRAFAC class YlqF/YawG GTPase family. RsgA subfamily.</text>
</comment>
<proteinExistence type="inferred from homology"/>
<dbReference type="InterPro" id="IPR027417">
    <property type="entry name" value="P-loop_NTPase"/>
</dbReference>
<dbReference type="NCBIfam" id="TIGR00157">
    <property type="entry name" value="ribosome small subunit-dependent GTPase A"/>
    <property type="match status" value="1"/>
</dbReference>
<name>A0A2U2N5M8_9GAMM</name>
<keyword evidence="1 3" id="KW-0547">Nucleotide-binding</keyword>
<dbReference type="Proteomes" id="UP000245474">
    <property type="component" value="Unassembled WGS sequence"/>
</dbReference>
<comment type="function">
    <text evidence="3">One of several proteins that assist in the late maturation steps of the functional core of the 30S ribosomal subunit. Helps release RbfA from mature subunits. May play a role in the assembly of ribosomal proteins into the subunit. Circularly permuted GTPase that catalyzes slow GTP hydrolysis, GTPase activity is stimulated by the 30S ribosomal subunit.</text>
</comment>
<keyword evidence="3" id="KW-0862">Zinc</keyword>
<dbReference type="Pfam" id="PF03193">
    <property type="entry name" value="RsgA_GTPase"/>
    <property type="match status" value="1"/>
</dbReference>
<evidence type="ECO:0000313" key="6">
    <source>
        <dbReference type="EMBL" id="PWG64269.1"/>
    </source>
</evidence>
<sequence>MNGEQAGLVVASFGSDCIVEAADGRLLRCHLRRRGGRSARPVCGDRVVWRESGGEGVVERIEPRVSVIERGDFRGRPRPLAANVTRLVVVLADPPGLDTRLLDRYLVLTHSLSLAALIFLNKADQLDTAGRARVTAALAPYEALGERILTGSAATGAGLAELRQALAEETVILVGQSGVGKSSLARALVPDLDVRTGTLSETSGQGRHTTSTTTLHPLPGGGCLIDSPGVRTLRLEHFPPEAITRGFPEITERAGQCRFRDCRHDREPGCAVRAALARGEIHPERLASWRSLLAKGGGA</sequence>
<dbReference type="PROSITE" id="PS50936">
    <property type="entry name" value="ENGC_GTPASE"/>
    <property type="match status" value="1"/>
</dbReference>
<protein>
    <recommendedName>
        <fullName evidence="3">Small ribosomal subunit biogenesis GTPase RsgA</fullName>
        <ecNumber evidence="3">3.6.1.-</ecNumber>
    </recommendedName>
</protein>
<evidence type="ECO:0000259" key="5">
    <source>
        <dbReference type="PROSITE" id="PS51721"/>
    </source>
</evidence>
<dbReference type="PROSITE" id="PS51721">
    <property type="entry name" value="G_CP"/>
    <property type="match status" value="1"/>
</dbReference>
<keyword evidence="3" id="KW-0963">Cytoplasm</keyword>
<dbReference type="GO" id="GO:0005737">
    <property type="term" value="C:cytoplasm"/>
    <property type="evidence" value="ECO:0007669"/>
    <property type="project" value="UniProtKB-SubCell"/>
</dbReference>